<accession>A0A137P332</accession>
<gene>
    <name evidence="3" type="ORF">CONCODRAFT_8175</name>
</gene>
<evidence type="ECO:0000313" key="4">
    <source>
        <dbReference type="Proteomes" id="UP000070444"/>
    </source>
</evidence>
<proteinExistence type="predicted"/>
<sequence length="121" mass="13400">MDTLRDSAYSNKQKGILMGVIVFLLSLMIILIFYLDGVLRTSAIGIFALVVVGLSLSGIWAWRNERNRTIQSTRDAEVGVVSATVTEADMGLEPLPKYELPPKYELDNSTLPRNQPSQTAQ</sequence>
<feature type="compositionally biased region" description="Polar residues" evidence="1">
    <location>
        <begin position="107"/>
        <end position="121"/>
    </location>
</feature>
<keyword evidence="2" id="KW-1133">Transmembrane helix</keyword>
<evidence type="ECO:0000256" key="2">
    <source>
        <dbReference type="SAM" id="Phobius"/>
    </source>
</evidence>
<name>A0A137P332_CONC2</name>
<dbReference type="AlphaFoldDB" id="A0A137P332"/>
<reference evidence="3 4" key="1">
    <citation type="journal article" date="2015" name="Genome Biol. Evol.">
        <title>Phylogenomic analyses indicate that early fungi evolved digesting cell walls of algal ancestors of land plants.</title>
        <authorList>
            <person name="Chang Y."/>
            <person name="Wang S."/>
            <person name="Sekimoto S."/>
            <person name="Aerts A.L."/>
            <person name="Choi C."/>
            <person name="Clum A."/>
            <person name="LaButti K.M."/>
            <person name="Lindquist E.A."/>
            <person name="Yee Ngan C."/>
            <person name="Ohm R.A."/>
            <person name="Salamov A.A."/>
            <person name="Grigoriev I.V."/>
            <person name="Spatafora J.W."/>
            <person name="Berbee M.L."/>
        </authorList>
    </citation>
    <scope>NUCLEOTIDE SEQUENCE [LARGE SCALE GENOMIC DNA]</scope>
    <source>
        <strain evidence="3 4">NRRL 28638</strain>
    </source>
</reference>
<feature type="region of interest" description="Disordered" evidence="1">
    <location>
        <begin position="94"/>
        <end position="121"/>
    </location>
</feature>
<dbReference type="EMBL" id="KQ964535">
    <property type="protein sequence ID" value="KXN69437.1"/>
    <property type="molecule type" value="Genomic_DNA"/>
</dbReference>
<feature type="transmembrane region" description="Helical" evidence="2">
    <location>
        <begin position="41"/>
        <end position="62"/>
    </location>
</feature>
<organism evidence="3 4">
    <name type="scientific">Conidiobolus coronatus (strain ATCC 28846 / CBS 209.66 / NRRL 28638)</name>
    <name type="common">Delacroixia coronata</name>
    <dbReference type="NCBI Taxonomy" id="796925"/>
    <lineage>
        <taxon>Eukaryota</taxon>
        <taxon>Fungi</taxon>
        <taxon>Fungi incertae sedis</taxon>
        <taxon>Zoopagomycota</taxon>
        <taxon>Entomophthoromycotina</taxon>
        <taxon>Entomophthoromycetes</taxon>
        <taxon>Entomophthorales</taxon>
        <taxon>Ancylistaceae</taxon>
        <taxon>Conidiobolus</taxon>
    </lineage>
</organism>
<feature type="transmembrane region" description="Helical" evidence="2">
    <location>
        <begin position="15"/>
        <end position="35"/>
    </location>
</feature>
<keyword evidence="2" id="KW-0812">Transmembrane</keyword>
<evidence type="ECO:0000256" key="1">
    <source>
        <dbReference type="SAM" id="MobiDB-lite"/>
    </source>
</evidence>
<protein>
    <submittedName>
        <fullName evidence="3">Uncharacterized protein</fullName>
    </submittedName>
</protein>
<keyword evidence="2" id="KW-0472">Membrane</keyword>
<evidence type="ECO:0000313" key="3">
    <source>
        <dbReference type="EMBL" id="KXN69437.1"/>
    </source>
</evidence>
<dbReference type="Proteomes" id="UP000070444">
    <property type="component" value="Unassembled WGS sequence"/>
</dbReference>
<keyword evidence="4" id="KW-1185">Reference proteome</keyword>